<comment type="caution">
    <text evidence="1">The sequence shown here is derived from an EMBL/GenBank/DDBJ whole genome shotgun (WGS) entry which is preliminary data.</text>
</comment>
<keyword evidence="2" id="KW-1185">Reference proteome</keyword>
<dbReference type="Proteomes" id="UP001207468">
    <property type="component" value="Unassembled WGS sequence"/>
</dbReference>
<sequence length="313" mass="34937">MVRETLNRFALSKTNIEIGYFVFAAFASAFMLKLLCAECSRFITPELETEVYQVIERLIATIGSHQIAIDDRHPRTRASWQAYWRSINATARPRPVRVRQGTSNHHNHNHHSNSNDDSSRDLPPPLQNTTSSSLSSGVSSNAGAPDLHQSVPQNNGATAPPNFTNAVSTEGQGNYVLEQPPDFMFSVAGQPGELMDFTFDTITTPRNDDLLATMQAIQNPTWWQNMMMPGTCNNLQKDFAAKHTRPGYTRTRTSALTRQPDILCNNPTHEMFVPSTPFTSPFLYQSALVPPLRHLGTPCCLLWYLPRCGPSAF</sequence>
<organism evidence="1 2">
    <name type="scientific">Russula earlei</name>
    <dbReference type="NCBI Taxonomy" id="71964"/>
    <lineage>
        <taxon>Eukaryota</taxon>
        <taxon>Fungi</taxon>
        <taxon>Dikarya</taxon>
        <taxon>Basidiomycota</taxon>
        <taxon>Agaricomycotina</taxon>
        <taxon>Agaricomycetes</taxon>
        <taxon>Russulales</taxon>
        <taxon>Russulaceae</taxon>
        <taxon>Russula</taxon>
    </lineage>
</organism>
<accession>A0ACC0U032</accession>
<proteinExistence type="predicted"/>
<gene>
    <name evidence="1" type="ORF">F5148DRAFT_1151634</name>
</gene>
<name>A0ACC0U032_9AGAM</name>
<evidence type="ECO:0000313" key="2">
    <source>
        <dbReference type="Proteomes" id="UP001207468"/>
    </source>
</evidence>
<protein>
    <submittedName>
        <fullName evidence="1">Uncharacterized protein</fullName>
    </submittedName>
</protein>
<reference evidence="1" key="1">
    <citation type="submission" date="2021-03" db="EMBL/GenBank/DDBJ databases">
        <title>Evolutionary priming and transition to the ectomycorrhizal habit in an iconic lineage of mushroom-forming fungi: is preadaptation a requirement?</title>
        <authorList>
            <consortium name="DOE Joint Genome Institute"/>
            <person name="Looney B.P."/>
            <person name="Miyauchi S."/>
            <person name="Morin E."/>
            <person name="Drula E."/>
            <person name="Courty P.E."/>
            <person name="Chicoki N."/>
            <person name="Fauchery L."/>
            <person name="Kohler A."/>
            <person name="Kuo A."/>
            <person name="LaButti K."/>
            <person name="Pangilinan J."/>
            <person name="Lipzen A."/>
            <person name="Riley R."/>
            <person name="Andreopoulos W."/>
            <person name="He G."/>
            <person name="Johnson J."/>
            <person name="Barry K.W."/>
            <person name="Grigoriev I.V."/>
            <person name="Nagy L."/>
            <person name="Hibbett D."/>
            <person name="Henrissat B."/>
            <person name="Matheny P.B."/>
            <person name="Labbe J."/>
            <person name="Martin A.F."/>
        </authorList>
    </citation>
    <scope>NUCLEOTIDE SEQUENCE</scope>
    <source>
        <strain evidence="1">BPL698</strain>
    </source>
</reference>
<dbReference type="EMBL" id="JAGFNK010000267">
    <property type="protein sequence ID" value="KAI9454811.1"/>
    <property type="molecule type" value="Genomic_DNA"/>
</dbReference>
<evidence type="ECO:0000313" key="1">
    <source>
        <dbReference type="EMBL" id="KAI9454811.1"/>
    </source>
</evidence>